<dbReference type="Proteomes" id="UP000693970">
    <property type="component" value="Unassembled WGS sequence"/>
</dbReference>
<comment type="caution">
    <text evidence="1">The sequence shown here is derived from an EMBL/GenBank/DDBJ whole genome shotgun (WGS) entry which is preliminary data.</text>
</comment>
<sequence>MLNRRRQNTTNIIQRKFQDLVEDGITPPTPDEVVGDLSGAGTESSLRKSDKYKLILIWFTRCVVYKTVDTDNMDSTPYSDWVDATLGAFIILTYVNGYATWCGKGKYQGWEEQDMAVYSNLVELITDQRAVKEASAEGDGILCNFDRDLMVQYRRAKINANKTSAQDISTR</sequence>
<dbReference type="AlphaFoldDB" id="A0A9K3LIX5"/>
<gene>
    <name evidence="1" type="ORF">IV203_025362</name>
</gene>
<keyword evidence="2" id="KW-1185">Reference proteome</keyword>
<accession>A0A9K3LIX5</accession>
<organism evidence="1 2">
    <name type="scientific">Nitzschia inconspicua</name>
    <dbReference type="NCBI Taxonomy" id="303405"/>
    <lineage>
        <taxon>Eukaryota</taxon>
        <taxon>Sar</taxon>
        <taxon>Stramenopiles</taxon>
        <taxon>Ochrophyta</taxon>
        <taxon>Bacillariophyta</taxon>
        <taxon>Bacillariophyceae</taxon>
        <taxon>Bacillariophycidae</taxon>
        <taxon>Bacillariales</taxon>
        <taxon>Bacillariaceae</taxon>
        <taxon>Nitzschia</taxon>
    </lineage>
</organism>
<evidence type="ECO:0000313" key="2">
    <source>
        <dbReference type="Proteomes" id="UP000693970"/>
    </source>
</evidence>
<proteinExistence type="predicted"/>
<reference evidence="1" key="2">
    <citation type="submission" date="2021-04" db="EMBL/GenBank/DDBJ databases">
        <authorList>
            <person name="Podell S."/>
        </authorList>
    </citation>
    <scope>NUCLEOTIDE SEQUENCE</scope>
    <source>
        <strain evidence="1">Hildebrandi</strain>
    </source>
</reference>
<name>A0A9K3LIX5_9STRA</name>
<reference evidence="1" key="1">
    <citation type="journal article" date="2021" name="Sci. Rep.">
        <title>Diploid genomic architecture of Nitzschia inconspicua, an elite biomass production diatom.</title>
        <authorList>
            <person name="Oliver A."/>
            <person name="Podell S."/>
            <person name="Pinowska A."/>
            <person name="Traller J.C."/>
            <person name="Smith S.R."/>
            <person name="McClure R."/>
            <person name="Beliaev A."/>
            <person name="Bohutskyi P."/>
            <person name="Hill E.A."/>
            <person name="Rabines A."/>
            <person name="Zheng H."/>
            <person name="Allen L.Z."/>
            <person name="Kuo A."/>
            <person name="Grigoriev I.V."/>
            <person name="Allen A.E."/>
            <person name="Hazlebeck D."/>
            <person name="Allen E.E."/>
        </authorList>
    </citation>
    <scope>NUCLEOTIDE SEQUENCE</scope>
    <source>
        <strain evidence="1">Hildebrandi</strain>
    </source>
</reference>
<dbReference type="EMBL" id="JAGRRH010000011">
    <property type="protein sequence ID" value="KAG7362478.1"/>
    <property type="molecule type" value="Genomic_DNA"/>
</dbReference>
<protein>
    <submittedName>
        <fullName evidence="1">Uncharacterized protein</fullName>
    </submittedName>
</protein>
<evidence type="ECO:0000313" key="1">
    <source>
        <dbReference type="EMBL" id="KAG7362478.1"/>
    </source>
</evidence>